<evidence type="ECO:0000313" key="1">
    <source>
        <dbReference type="EMBL" id="GMH14576.1"/>
    </source>
</evidence>
<comment type="caution">
    <text evidence="1">The sequence shown here is derived from an EMBL/GenBank/DDBJ whole genome shotgun (WGS) entry which is preliminary data.</text>
</comment>
<sequence length="78" mass="8877">MEVEWLRLPDTVVCCCDSIHPVLLLCFLCRSDDAAGSWITLAAGEAWKDCCVFPLNRVSWLEADDEAWKVSLLFRSTR</sequence>
<reference evidence="1" key="1">
    <citation type="submission" date="2023-05" db="EMBL/GenBank/DDBJ databases">
        <title>Nepenthes gracilis genome sequencing.</title>
        <authorList>
            <person name="Fukushima K."/>
        </authorList>
    </citation>
    <scope>NUCLEOTIDE SEQUENCE</scope>
    <source>
        <strain evidence="1">SING2019-196</strain>
    </source>
</reference>
<accession>A0AAD3SQA3</accession>
<dbReference type="AlphaFoldDB" id="A0AAD3SQA3"/>
<protein>
    <submittedName>
        <fullName evidence="1">Uncharacterized protein</fullName>
    </submittedName>
</protein>
<organism evidence="1 2">
    <name type="scientific">Nepenthes gracilis</name>
    <name type="common">Slender pitcher plant</name>
    <dbReference type="NCBI Taxonomy" id="150966"/>
    <lineage>
        <taxon>Eukaryota</taxon>
        <taxon>Viridiplantae</taxon>
        <taxon>Streptophyta</taxon>
        <taxon>Embryophyta</taxon>
        <taxon>Tracheophyta</taxon>
        <taxon>Spermatophyta</taxon>
        <taxon>Magnoliopsida</taxon>
        <taxon>eudicotyledons</taxon>
        <taxon>Gunneridae</taxon>
        <taxon>Pentapetalae</taxon>
        <taxon>Caryophyllales</taxon>
        <taxon>Nepenthaceae</taxon>
        <taxon>Nepenthes</taxon>
    </lineage>
</organism>
<name>A0AAD3SQA3_NEPGR</name>
<dbReference type="EMBL" id="BSYO01000014">
    <property type="protein sequence ID" value="GMH14576.1"/>
    <property type="molecule type" value="Genomic_DNA"/>
</dbReference>
<gene>
    <name evidence="1" type="ORF">Nepgr_016417</name>
</gene>
<keyword evidence="2" id="KW-1185">Reference proteome</keyword>
<dbReference type="Proteomes" id="UP001279734">
    <property type="component" value="Unassembled WGS sequence"/>
</dbReference>
<evidence type="ECO:0000313" key="2">
    <source>
        <dbReference type="Proteomes" id="UP001279734"/>
    </source>
</evidence>
<proteinExistence type="predicted"/>